<dbReference type="Gene3D" id="3.40.830.10">
    <property type="entry name" value="LigB-like"/>
    <property type="match status" value="1"/>
</dbReference>
<dbReference type="InterPro" id="IPR004183">
    <property type="entry name" value="Xdiol_dOase_suB"/>
</dbReference>
<dbReference type="RefSeq" id="WP_006214033.1">
    <property type="nucleotide sequence ID" value="NZ_ANHZ02000005.1"/>
</dbReference>
<dbReference type="InterPro" id="IPR014436">
    <property type="entry name" value="Extradiol_dOase_DODA"/>
</dbReference>
<evidence type="ECO:0000259" key="6">
    <source>
        <dbReference type="Pfam" id="PF02900"/>
    </source>
</evidence>
<evidence type="ECO:0000256" key="2">
    <source>
        <dbReference type="ARBA" id="ARBA00007581"/>
    </source>
</evidence>
<evidence type="ECO:0000313" key="7">
    <source>
        <dbReference type="EMBL" id="EME37118.1"/>
    </source>
</evidence>
<protein>
    <submittedName>
        <fullName evidence="7">Cytoplasmic protein</fullName>
    </submittedName>
</protein>
<evidence type="ECO:0000256" key="4">
    <source>
        <dbReference type="ARBA" id="ARBA00022833"/>
    </source>
</evidence>
<organism evidence="7 8">
    <name type="scientific">Kocuria palustris PEL</name>
    <dbReference type="NCBI Taxonomy" id="1236550"/>
    <lineage>
        <taxon>Bacteria</taxon>
        <taxon>Bacillati</taxon>
        <taxon>Actinomycetota</taxon>
        <taxon>Actinomycetes</taxon>
        <taxon>Micrococcales</taxon>
        <taxon>Micrococcaceae</taxon>
        <taxon>Kocuria</taxon>
    </lineage>
</organism>
<gene>
    <name evidence="7" type="ORF">C884_02032</name>
</gene>
<keyword evidence="8" id="KW-1185">Reference proteome</keyword>
<reference evidence="7 8" key="1">
    <citation type="journal article" date="2014" name="Genome Announc.">
        <title>Draft Genome Sequence of Kocuria palustris PEL.</title>
        <authorList>
            <person name="Sharma G."/>
            <person name="Khatri I."/>
            <person name="Subramanian S."/>
        </authorList>
    </citation>
    <scope>NUCLEOTIDE SEQUENCE [LARGE SCALE GENOMIC DNA]</scope>
    <source>
        <strain evidence="7 8">PEL</strain>
    </source>
</reference>
<dbReference type="PANTHER" id="PTHR30096:SF0">
    <property type="entry name" value="4,5-DOPA DIOXYGENASE EXTRADIOL-LIKE PROTEIN"/>
    <property type="match status" value="1"/>
</dbReference>
<dbReference type="Pfam" id="PF02900">
    <property type="entry name" value="LigB"/>
    <property type="match status" value="1"/>
</dbReference>
<dbReference type="PIRSF" id="PIRSF006157">
    <property type="entry name" value="Doxgns_DODA"/>
    <property type="match status" value="1"/>
</dbReference>
<comment type="cofactor">
    <cofactor evidence="1">
        <name>Zn(2+)</name>
        <dbReference type="ChEBI" id="CHEBI:29105"/>
    </cofactor>
</comment>
<dbReference type="GO" id="GO:0008198">
    <property type="term" value="F:ferrous iron binding"/>
    <property type="evidence" value="ECO:0007669"/>
    <property type="project" value="InterPro"/>
</dbReference>
<dbReference type="SUPFAM" id="SSF53213">
    <property type="entry name" value="LigB-like"/>
    <property type="match status" value="1"/>
</dbReference>
<name>M2XWC6_9MICC</name>
<evidence type="ECO:0000256" key="1">
    <source>
        <dbReference type="ARBA" id="ARBA00001947"/>
    </source>
</evidence>
<evidence type="ECO:0000256" key="3">
    <source>
        <dbReference type="ARBA" id="ARBA00022723"/>
    </source>
</evidence>
<keyword evidence="3" id="KW-0479">Metal-binding</keyword>
<dbReference type="AlphaFoldDB" id="M2XWC6"/>
<dbReference type="CDD" id="cd07363">
    <property type="entry name" value="45_DOPA_Dioxygenase"/>
    <property type="match status" value="1"/>
</dbReference>
<keyword evidence="4" id="KW-0862">Zinc</keyword>
<proteinExistence type="inferred from homology"/>
<dbReference type="PANTHER" id="PTHR30096">
    <property type="entry name" value="4,5-DOPA DIOXYGENASE EXTRADIOL-LIKE PROTEIN"/>
    <property type="match status" value="1"/>
</dbReference>
<dbReference type="Proteomes" id="UP000009877">
    <property type="component" value="Unassembled WGS sequence"/>
</dbReference>
<dbReference type="GO" id="GO:0016702">
    <property type="term" value="F:oxidoreductase activity, acting on single donors with incorporation of molecular oxygen, incorporation of two atoms of oxygen"/>
    <property type="evidence" value="ECO:0007669"/>
    <property type="project" value="UniProtKB-ARBA"/>
</dbReference>
<feature type="domain" description="Extradiol ring-cleavage dioxygenase class III enzyme subunit B" evidence="6">
    <location>
        <begin position="63"/>
        <end position="280"/>
    </location>
</feature>
<dbReference type="STRING" id="71999.KPaMU14_11990"/>
<evidence type="ECO:0000256" key="5">
    <source>
        <dbReference type="ARBA" id="ARBA00023002"/>
    </source>
</evidence>
<evidence type="ECO:0000313" key="8">
    <source>
        <dbReference type="Proteomes" id="UP000009877"/>
    </source>
</evidence>
<sequence>MTTQPTSAGTAPDMIALDRHDLTAVPRSAMQPRWQDGDAPLPTFYIGHGFPGLLDDGLWMSELFEWAVSLPKPKGIVIVSAHWEQAPTMITAPAAGTPLVYDFGGFEERFYQLQYATPDATELGRRIAATMPDDEPLYQHRMRGLDHGAWVPLRAMYPLADVPALQVSMPTHDPERLMDLGRRLRELRAEGYLVVGSGFMTHGRPSVQLLRADDGTAENWSSDFDLWAAEMLDAGRVDALADFRRQAPGMPHAHPTVEHFTPLFITLGAASSPDVEVRTRIEGFKIGLSKRSIEMS</sequence>
<comment type="similarity">
    <text evidence="2">Belongs to the DODA-type extradiol aromatic ring-opening dioxygenase family.</text>
</comment>
<dbReference type="EMBL" id="ANHZ02000005">
    <property type="protein sequence ID" value="EME37118.1"/>
    <property type="molecule type" value="Genomic_DNA"/>
</dbReference>
<keyword evidence="5" id="KW-0560">Oxidoreductase</keyword>
<dbReference type="GO" id="GO:0008270">
    <property type="term" value="F:zinc ion binding"/>
    <property type="evidence" value="ECO:0007669"/>
    <property type="project" value="InterPro"/>
</dbReference>
<accession>M2XWC6</accession>
<comment type="caution">
    <text evidence="7">The sequence shown here is derived from an EMBL/GenBank/DDBJ whole genome shotgun (WGS) entry which is preliminary data.</text>
</comment>